<keyword evidence="2" id="KW-1185">Reference proteome</keyword>
<evidence type="ECO:0000313" key="1">
    <source>
        <dbReference type="EMBL" id="KAF5189480.1"/>
    </source>
</evidence>
<proteinExistence type="predicted"/>
<name>A0A7J6VZ81_THATH</name>
<dbReference type="AlphaFoldDB" id="A0A7J6VZ81"/>
<gene>
    <name evidence="1" type="ORF">FRX31_020932</name>
</gene>
<reference evidence="1 2" key="1">
    <citation type="submission" date="2020-06" db="EMBL/GenBank/DDBJ databases">
        <title>Transcriptomic and genomic resources for Thalictrum thalictroides and T. hernandezii: Facilitating candidate gene discovery in an emerging model plant lineage.</title>
        <authorList>
            <person name="Arias T."/>
            <person name="Riano-Pachon D.M."/>
            <person name="Di Stilio V.S."/>
        </authorList>
    </citation>
    <scope>NUCLEOTIDE SEQUENCE [LARGE SCALE GENOMIC DNA]</scope>
    <source>
        <strain evidence="2">cv. WT478/WT964</strain>
        <tissue evidence="1">Leaves</tissue>
    </source>
</reference>
<feature type="non-terminal residue" evidence="1">
    <location>
        <position position="1"/>
    </location>
</feature>
<accession>A0A7J6VZ81</accession>
<organism evidence="1 2">
    <name type="scientific">Thalictrum thalictroides</name>
    <name type="common">Rue-anemone</name>
    <name type="synonym">Anemone thalictroides</name>
    <dbReference type="NCBI Taxonomy" id="46969"/>
    <lineage>
        <taxon>Eukaryota</taxon>
        <taxon>Viridiplantae</taxon>
        <taxon>Streptophyta</taxon>
        <taxon>Embryophyta</taxon>
        <taxon>Tracheophyta</taxon>
        <taxon>Spermatophyta</taxon>
        <taxon>Magnoliopsida</taxon>
        <taxon>Ranunculales</taxon>
        <taxon>Ranunculaceae</taxon>
        <taxon>Thalictroideae</taxon>
        <taxon>Thalictrum</taxon>
    </lineage>
</organism>
<dbReference type="OrthoDB" id="5575at2759"/>
<dbReference type="EMBL" id="JABWDY010025428">
    <property type="protein sequence ID" value="KAF5189480.1"/>
    <property type="molecule type" value="Genomic_DNA"/>
</dbReference>
<dbReference type="Proteomes" id="UP000554482">
    <property type="component" value="Unassembled WGS sequence"/>
</dbReference>
<comment type="caution">
    <text evidence="1">The sequence shown here is derived from an EMBL/GenBank/DDBJ whole genome shotgun (WGS) entry which is preliminary data.</text>
</comment>
<evidence type="ECO:0000313" key="2">
    <source>
        <dbReference type="Proteomes" id="UP000554482"/>
    </source>
</evidence>
<protein>
    <submittedName>
        <fullName evidence="1">Uncharacterized protein</fullName>
    </submittedName>
</protein>
<sequence length="63" mass="6934">LDLTRFFNRFSNIDMAYDVMDSETVSAGEDVTLHFTLEWDLGGISDVGPVDALGILKPKDDGL</sequence>